<accession>A0A0A8ZPZ4</accession>
<reference evidence="1" key="1">
    <citation type="submission" date="2014-09" db="EMBL/GenBank/DDBJ databases">
        <authorList>
            <person name="Magalhaes I.L.F."/>
            <person name="Oliveira U."/>
            <person name="Santos F.R."/>
            <person name="Vidigal T.H.D.A."/>
            <person name="Brescovit A.D."/>
            <person name="Santos A.J."/>
        </authorList>
    </citation>
    <scope>NUCLEOTIDE SEQUENCE</scope>
    <source>
        <tissue evidence="1">Shoot tissue taken approximately 20 cm above the soil surface</tissue>
    </source>
</reference>
<proteinExistence type="predicted"/>
<name>A0A0A8ZPZ4_ARUDO</name>
<evidence type="ECO:0000313" key="1">
    <source>
        <dbReference type="EMBL" id="JAD38825.1"/>
    </source>
</evidence>
<organism evidence="1">
    <name type="scientific">Arundo donax</name>
    <name type="common">Giant reed</name>
    <name type="synonym">Donax arundinaceus</name>
    <dbReference type="NCBI Taxonomy" id="35708"/>
    <lineage>
        <taxon>Eukaryota</taxon>
        <taxon>Viridiplantae</taxon>
        <taxon>Streptophyta</taxon>
        <taxon>Embryophyta</taxon>
        <taxon>Tracheophyta</taxon>
        <taxon>Spermatophyta</taxon>
        <taxon>Magnoliopsida</taxon>
        <taxon>Liliopsida</taxon>
        <taxon>Poales</taxon>
        <taxon>Poaceae</taxon>
        <taxon>PACMAD clade</taxon>
        <taxon>Arundinoideae</taxon>
        <taxon>Arundineae</taxon>
        <taxon>Arundo</taxon>
    </lineage>
</organism>
<reference evidence="1" key="2">
    <citation type="journal article" date="2015" name="Data Brief">
        <title>Shoot transcriptome of the giant reed, Arundo donax.</title>
        <authorList>
            <person name="Barrero R.A."/>
            <person name="Guerrero F.D."/>
            <person name="Moolhuijzen P."/>
            <person name="Goolsby J.A."/>
            <person name="Tidwell J."/>
            <person name="Bellgard S.E."/>
            <person name="Bellgard M.I."/>
        </authorList>
    </citation>
    <scope>NUCLEOTIDE SEQUENCE</scope>
    <source>
        <tissue evidence="1">Shoot tissue taken approximately 20 cm above the soil surface</tissue>
    </source>
</reference>
<dbReference type="EMBL" id="GBRH01259070">
    <property type="protein sequence ID" value="JAD38825.1"/>
    <property type="molecule type" value="Transcribed_RNA"/>
</dbReference>
<protein>
    <submittedName>
        <fullName evidence="1">Uncharacterized protein</fullName>
    </submittedName>
</protein>
<sequence>MNQVTVQRSSGKF</sequence>